<dbReference type="PANTHER" id="PTHR42679">
    <property type="entry name" value="S-METHYL-5'-THIOADENOSINE PHOSPHORYLASE"/>
    <property type="match status" value="1"/>
</dbReference>
<dbReference type="AlphaFoldDB" id="A0A0F9N7L0"/>
<proteinExistence type="inferred from homology"/>
<dbReference type="CDD" id="cd09010">
    <property type="entry name" value="MTAP_SsMTAPII_like_MTIP"/>
    <property type="match status" value="1"/>
</dbReference>
<dbReference type="GO" id="GO:0005829">
    <property type="term" value="C:cytosol"/>
    <property type="evidence" value="ECO:0007669"/>
    <property type="project" value="TreeGrafter"/>
</dbReference>
<evidence type="ECO:0000259" key="4">
    <source>
        <dbReference type="Pfam" id="PF01048"/>
    </source>
</evidence>
<feature type="domain" description="Nucleoside phosphorylase" evidence="4">
    <location>
        <begin position="13"/>
        <end position="251"/>
    </location>
</feature>
<organism evidence="5">
    <name type="scientific">marine sediment metagenome</name>
    <dbReference type="NCBI Taxonomy" id="412755"/>
    <lineage>
        <taxon>unclassified sequences</taxon>
        <taxon>metagenomes</taxon>
        <taxon>ecological metagenomes</taxon>
    </lineage>
</organism>
<name>A0A0F9N7L0_9ZZZZ</name>
<dbReference type="GO" id="GO:0006166">
    <property type="term" value="P:purine ribonucleoside salvage"/>
    <property type="evidence" value="ECO:0007669"/>
    <property type="project" value="UniProtKB-KW"/>
</dbReference>
<sequence length="301" mass="33777">MAAAKKEKLPHVEIGILGGTGFYEIEGIESIEEVKFETPFGKTSDAFIIGSLEGRRVAFLSRHGRGHKILPSKINYRANIYGFKMLGVERIISVNSVGSLKEQIKPRDIVFSDQFFDRTHRENSFFGEGITAHVSLAYPICPDLSRALFNTGEELKLRVHQGGTYICIEGPAFSSRAESNIYRSWDCSVIGMTSATEAKLCREAELCYATMNLVCDYDAWHEVEEPVTVEMVLESMKQNIHSAKAIIKKAVASLPPQREGRCECDRALKNCIVTQPDSIPEESKEKLRYIIEKYIKGNEEA</sequence>
<dbReference type="SUPFAM" id="SSF53167">
    <property type="entry name" value="Purine and uridine phosphorylases"/>
    <property type="match status" value="1"/>
</dbReference>
<protein>
    <recommendedName>
        <fullName evidence="4">Nucleoside phosphorylase domain-containing protein</fullName>
    </recommendedName>
</protein>
<dbReference type="Pfam" id="PF01048">
    <property type="entry name" value="PNP_UDP_1"/>
    <property type="match status" value="1"/>
</dbReference>
<dbReference type="InterPro" id="IPR035994">
    <property type="entry name" value="Nucleoside_phosphorylase_sf"/>
</dbReference>
<keyword evidence="3" id="KW-0660">Purine salvage</keyword>
<evidence type="ECO:0000256" key="1">
    <source>
        <dbReference type="ARBA" id="ARBA00022676"/>
    </source>
</evidence>
<dbReference type="GO" id="GO:0019509">
    <property type="term" value="P:L-methionine salvage from methylthioadenosine"/>
    <property type="evidence" value="ECO:0007669"/>
    <property type="project" value="TreeGrafter"/>
</dbReference>
<dbReference type="PANTHER" id="PTHR42679:SF2">
    <property type="entry name" value="S-METHYL-5'-THIOADENOSINE PHOSPHORYLASE"/>
    <property type="match status" value="1"/>
</dbReference>
<gene>
    <name evidence="5" type="ORF">LCGC14_1062770</name>
</gene>
<dbReference type="Gene3D" id="3.40.50.1580">
    <property type="entry name" value="Nucleoside phosphorylase domain"/>
    <property type="match status" value="1"/>
</dbReference>
<keyword evidence="1" id="KW-0328">Glycosyltransferase</keyword>
<dbReference type="HAMAP" id="MF_01963">
    <property type="entry name" value="MTAP"/>
    <property type="match status" value="1"/>
</dbReference>
<reference evidence="5" key="1">
    <citation type="journal article" date="2015" name="Nature">
        <title>Complex archaea that bridge the gap between prokaryotes and eukaryotes.</title>
        <authorList>
            <person name="Spang A."/>
            <person name="Saw J.H."/>
            <person name="Jorgensen S.L."/>
            <person name="Zaremba-Niedzwiedzka K."/>
            <person name="Martijn J."/>
            <person name="Lind A.E."/>
            <person name="van Eijk R."/>
            <person name="Schleper C."/>
            <person name="Guy L."/>
            <person name="Ettema T.J."/>
        </authorList>
    </citation>
    <scope>NUCLEOTIDE SEQUENCE</scope>
</reference>
<evidence type="ECO:0000256" key="3">
    <source>
        <dbReference type="ARBA" id="ARBA00022726"/>
    </source>
</evidence>
<dbReference type="GO" id="GO:0017061">
    <property type="term" value="F:S-methyl-5-thioadenosine phosphorylase activity"/>
    <property type="evidence" value="ECO:0007669"/>
    <property type="project" value="InterPro"/>
</dbReference>
<dbReference type="InterPro" id="IPR000845">
    <property type="entry name" value="Nucleoside_phosphorylase_d"/>
</dbReference>
<dbReference type="InterPro" id="IPR010044">
    <property type="entry name" value="MTAP"/>
</dbReference>
<dbReference type="NCBIfam" id="TIGR01694">
    <property type="entry name" value="MTAP"/>
    <property type="match status" value="1"/>
</dbReference>
<dbReference type="FunFam" id="3.40.50.1580:FF:000012">
    <property type="entry name" value="Probable 6-oxopurine nucleoside phosphorylase"/>
    <property type="match status" value="1"/>
</dbReference>
<comment type="caution">
    <text evidence="5">The sequence shown here is derived from an EMBL/GenBank/DDBJ whole genome shotgun (WGS) entry which is preliminary data.</text>
</comment>
<evidence type="ECO:0000256" key="2">
    <source>
        <dbReference type="ARBA" id="ARBA00022679"/>
    </source>
</evidence>
<accession>A0A0F9N7L0</accession>
<keyword evidence="2" id="KW-0808">Transferase</keyword>
<evidence type="ECO:0000313" key="5">
    <source>
        <dbReference type="EMBL" id="KKN07852.1"/>
    </source>
</evidence>
<dbReference type="EMBL" id="LAZR01004520">
    <property type="protein sequence ID" value="KKN07852.1"/>
    <property type="molecule type" value="Genomic_DNA"/>
</dbReference>